<dbReference type="OrthoDB" id="8479080at2"/>
<evidence type="ECO:0000313" key="2">
    <source>
        <dbReference type="EMBL" id="MTH33723.1"/>
    </source>
</evidence>
<organism evidence="2 3">
    <name type="scientific">Paracoccus limosus</name>
    <dbReference type="NCBI Taxonomy" id="913252"/>
    <lineage>
        <taxon>Bacteria</taxon>
        <taxon>Pseudomonadati</taxon>
        <taxon>Pseudomonadota</taxon>
        <taxon>Alphaproteobacteria</taxon>
        <taxon>Rhodobacterales</taxon>
        <taxon>Paracoccaceae</taxon>
        <taxon>Paracoccus</taxon>
    </lineage>
</organism>
<dbReference type="RefSeq" id="WP_155063281.1">
    <property type="nucleotide sequence ID" value="NZ_WMIF01000003.1"/>
</dbReference>
<dbReference type="AlphaFoldDB" id="A0A844H2K2"/>
<dbReference type="InterPro" id="IPR003033">
    <property type="entry name" value="SCP2_sterol-bd_dom"/>
</dbReference>
<feature type="domain" description="SCP2" evidence="1">
    <location>
        <begin position="33"/>
        <end position="133"/>
    </location>
</feature>
<comment type="caution">
    <text evidence="2">The sequence shown here is derived from an EMBL/GenBank/DDBJ whole genome shotgun (WGS) entry which is preliminary data.</text>
</comment>
<dbReference type="Proteomes" id="UP000442533">
    <property type="component" value="Unassembled WGS sequence"/>
</dbReference>
<evidence type="ECO:0000259" key="1">
    <source>
        <dbReference type="Pfam" id="PF02036"/>
    </source>
</evidence>
<dbReference type="EMBL" id="WMIF01000003">
    <property type="protein sequence ID" value="MTH33723.1"/>
    <property type="molecule type" value="Genomic_DNA"/>
</dbReference>
<dbReference type="InterPro" id="IPR036527">
    <property type="entry name" value="SCP2_sterol-bd_dom_sf"/>
</dbReference>
<dbReference type="Gene3D" id="3.30.1050.10">
    <property type="entry name" value="SCP2 sterol-binding domain"/>
    <property type="match status" value="1"/>
</dbReference>
<gene>
    <name evidence="2" type="ORF">GL279_03840</name>
</gene>
<keyword evidence="3" id="KW-1185">Reference proteome</keyword>
<proteinExistence type="predicted"/>
<sequence>MTQTPALPRLLGPLALLPLATPALGLALTRLLRRIARQKPAILARLGDARSARFLIDVTDGPVILLIEPEPRRITASRRDRPEPVHDAAIRGRMAAFLAMLHGREDGDALFFSGELAITGDTGAVLALRNALDDAELDLTEELAALSRPPLDRWLRHASALVARRSGFVLSREEPQP</sequence>
<dbReference type="SUPFAM" id="SSF55718">
    <property type="entry name" value="SCP-like"/>
    <property type="match status" value="1"/>
</dbReference>
<reference evidence="2 3" key="1">
    <citation type="submission" date="2019-11" db="EMBL/GenBank/DDBJ databases">
        <authorList>
            <person name="Dong K."/>
        </authorList>
    </citation>
    <scope>NUCLEOTIDE SEQUENCE [LARGE SCALE GENOMIC DNA]</scope>
    <source>
        <strain evidence="2 3">JCM 17370</strain>
    </source>
</reference>
<name>A0A844H2K2_9RHOB</name>
<protein>
    <recommendedName>
        <fullName evidence="1">SCP2 domain-containing protein</fullName>
    </recommendedName>
</protein>
<accession>A0A844H2K2</accession>
<dbReference type="Pfam" id="PF02036">
    <property type="entry name" value="SCP2"/>
    <property type="match status" value="1"/>
</dbReference>
<evidence type="ECO:0000313" key="3">
    <source>
        <dbReference type="Proteomes" id="UP000442533"/>
    </source>
</evidence>